<evidence type="ECO:0000313" key="3">
    <source>
        <dbReference type="EMBL" id="OIW25505.1"/>
    </source>
</evidence>
<feature type="domain" description="Integrase core" evidence="2">
    <location>
        <begin position="190"/>
        <end position="272"/>
    </location>
</feature>
<proteinExistence type="predicted"/>
<evidence type="ECO:0000259" key="2">
    <source>
        <dbReference type="Pfam" id="PF24764"/>
    </source>
</evidence>
<evidence type="ECO:0000256" key="1">
    <source>
        <dbReference type="SAM" id="MobiDB-lite"/>
    </source>
</evidence>
<feature type="region of interest" description="Disordered" evidence="1">
    <location>
        <begin position="294"/>
        <end position="329"/>
    </location>
</feature>
<name>A0A1J7IWN5_9PEZI</name>
<dbReference type="InterPro" id="IPR058913">
    <property type="entry name" value="Integrase_dom_put"/>
</dbReference>
<dbReference type="STRING" id="1408157.A0A1J7IWN5"/>
<reference evidence="3 4" key="1">
    <citation type="submission" date="2016-10" db="EMBL/GenBank/DDBJ databases">
        <title>Draft genome sequence of Coniochaeta ligniaria NRRL30616, a lignocellulolytic fungus for bioabatement of inhibitors in plant biomass hydrolysates.</title>
        <authorList>
            <consortium name="DOE Joint Genome Institute"/>
            <person name="Jimenez D.J."/>
            <person name="Hector R.E."/>
            <person name="Riley R."/>
            <person name="Sun H."/>
            <person name="Grigoriev I.V."/>
            <person name="Van Elsas J.D."/>
            <person name="Nichols N.N."/>
        </authorList>
    </citation>
    <scope>NUCLEOTIDE SEQUENCE [LARGE SCALE GENOMIC DNA]</scope>
    <source>
        <strain evidence="3 4">NRRL 30616</strain>
    </source>
</reference>
<dbReference type="AlphaFoldDB" id="A0A1J7IWN5"/>
<dbReference type="InParanoid" id="A0A1J7IWN5"/>
<keyword evidence="4" id="KW-1185">Reference proteome</keyword>
<dbReference type="PANTHER" id="PTHR46791:SF5">
    <property type="entry name" value="CLR5 DOMAIN-CONTAINING PROTEIN-RELATED"/>
    <property type="match status" value="1"/>
</dbReference>
<dbReference type="Pfam" id="PF24764">
    <property type="entry name" value="rva_4"/>
    <property type="match status" value="2"/>
</dbReference>
<protein>
    <recommendedName>
        <fullName evidence="2">Integrase core domain-containing protein</fullName>
    </recommendedName>
</protein>
<sequence length="505" mass="59240">MSISQFLEEIRPFILEQYESDVPIQGIVDAILEVYNKTVNRRTLYRRLKDWGIPPRQGRATVTDTIRERIRELYFQYCLSDSEILAHLVLDGHSDMTLNAVRMTRRKMGLLRRTTTDEYDALRERLRTYFEDEKGALNQARFSGRGMLYAYVRSHLVNAPRDIMWEVYRTVHPNAVKDRLNAVNRRRGGFTVPGPNYTWSIDGYLKLEPFGFEIYAAIDAYSRYIVWFYVGISVTTARSVLAQYVEAVQHRKFMPLSFRADRGGETTLVAGVHYYLSLHSYRAGLRVPRLIGRQPRRASVSPRRSRSPSSRDRDRKPRRRSSPRPASANGRLELSFRDTFLYGKSIYNVKIERWWGHLCSGRAFFWRAFFGRLQDKGLFDKSRLSDRIAILYIYMPWIRTDFAAFVKLWNSHKIRKQANKPHVVDGIPYSLYTLQGIRVQDFRVPLEPKSWAHVCAVVQNDGFNLQEYIPESTKQHGRRMPLSRISIYDSEQNWMVISEKAVSRY</sequence>
<dbReference type="OrthoDB" id="5392716at2759"/>
<dbReference type="EMBL" id="KV875101">
    <property type="protein sequence ID" value="OIW25505.1"/>
    <property type="molecule type" value="Genomic_DNA"/>
</dbReference>
<dbReference type="SUPFAM" id="SSF53098">
    <property type="entry name" value="Ribonuclease H-like"/>
    <property type="match status" value="1"/>
</dbReference>
<dbReference type="PANTHER" id="PTHR46791">
    <property type="entry name" value="EXPRESSED PROTEIN"/>
    <property type="match status" value="1"/>
</dbReference>
<accession>A0A1J7IWN5</accession>
<dbReference type="InterPro" id="IPR012337">
    <property type="entry name" value="RNaseH-like_sf"/>
</dbReference>
<organism evidence="3 4">
    <name type="scientific">Coniochaeta ligniaria NRRL 30616</name>
    <dbReference type="NCBI Taxonomy" id="1408157"/>
    <lineage>
        <taxon>Eukaryota</taxon>
        <taxon>Fungi</taxon>
        <taxon>Dikarya</taxon>
        <taxon>Ascomycota</taxon>
        <taxon>Pezizomycotina</taxon>
        <taxon>Sordariomycetes</taxon>
        <taxon>Sordariomycetidae</taxon>
        <taxon>Coniochaetales</taxon>
        <taxon>Coniochaetaceae</taxon>
        <taxon>Coniochaeta</taxon>
    </lineage>
</organism>
<evidence type="ECO:0000313" key="4">
    <source>
        <dbReference type="Proteomes" id="UP000182658"/>
    </source>
</evidence>
<gene>
    <name evidence="3" type="ORF">CONLIGDRAFT_497468</name>
</gene>
<feature type="domain" description="Integrase core" evidence="2">
    <location>
        <begin position="337"/>
        <end position="420"/>
    </location>
</feature>
<dbReference type="Proteomes" id="UP000182658">
    <property type="component" value="Unassembled WGS sequence"/>
</dbReference>